<dbReference type="CDD" id="cd04647">
    <property type="entry name" value="LbH_MAT_like"/>
    <property type="match status" value="1"/>
</dbReference>
<protein>
    <submittedName>
        <fullName evidence="3">Acetyltransferase</fullName>
    </submittedName>
</protein>
<dbReference type="PANTHER" id="PTHR23416">
    <property type="entry name" value="SIALIC ACID SYNTHASE-RELATED"/>
    <property type="match status" value="1"/>
</dbReference>
<keyword evidence="4" id="KW-1185">Reference proteome</keyword>
<evidence type="ECO:0000313" key="4">
    <source>
        <dbReference type="Proteomes" id="UP000297295"/>
    </source>
</evidence>
<accession>A0A4E0PXW2</accession>
<evidence type="ECO:0000313" key="3">
    <source>
        <dbReference type="EMBL" id="TGC08304.1"/>
    </source>
</evidence>
<dbReference type="Gene3D" id="2.160.10.10">
    <property type="entry name" value="Hexapeptide repeat proteins"/>
    <property type="match status" value="1"/>
</dbReference>
<comment type="caution">
    <text evidence="3">The sequence shown here is derived from an EMBL/GenBank/DDBJ whole genome shotgun (WGS) entry which is preliminary data.</text>
</comment>
<comment type="similarity">
    <text evidence="1">Belongs to the transferase hexapeptide repeat family.</text>
</comment>
<dbReference type="EMBL" id="PGGK01000010">
    <property type="protein sequence ID" value="TGC08304.1"/>
    <property type="molecule type" value="Genomic_DNA"/>
</dbReference>
<evidence type="ECO:0000256" key="1">
    <source>
        <dbReference type="ARBA" id="ARBA00007274"/>
    </source>
</evidence>
<dbReference type="InterPro" id="IPR011004">
    <property type="entry name" value="Trimer_LpxA-like_sf"/>
</dbReference>
<dbReference type="PANTHER" id="PTHR23416:SF23">
    <property type="entry name" value="ACETYLTRANSFERASE C18B11.09C-RELATED"/>
    <property type="match status" value="1"/>
</dbReference>
<dbReference type="AlphaFoldDB" id="A0A4E0PXW2"/>
<reference evidence="3 4" key="1">
    <citation type="submission" date="2017-11" db="EMBL/GenBank/DDBJ databases">
        <title>Isolation and Characterization of Methanogenic Archaea from Saline Meromictic Lake at Siberia.</title>
        <authorList>
            <person name="Shen Y."/>
            <person name="Huang H.-H."/>
            <person name="Lai M.-C."/>
            <person name="Chen S.-C."/>
        </authorList>
    </citation>
    <scope>NUCLEOTIDE SEQUENCE [LARGE SCALE GENOMIC DNA]</scope>
    <source>
        <strain evidence="3 4">SY-01</strain>
    </source>
</reference>
<organism evidence="3 4">
    <name type="scientific">Methanolobus halotolerans</name>
    <dbReference type="NCBI Taxonomy" id="2052935"/>
    <lineage>
        <taxon>Archaea</taxon>
        <taxon>Methanobacteriati</taxon>
        <taxon>Methanobacteriota</taxon>
        <taxon>Stenosarchaea group</taxon>
        <taxon>Methanomicrobia</taxon>
        <taxon>Methanosarcinales</taxon>
        <taxon>Methanosarcinaceae</taxon>
        <taxon>Methanolobus</taxon>
    </lineage>
</organism>
<dbReference type="SUPFAM" id="SSF51161">
    <property type="entry name" value="Trimeric LpxA-like enzymes"/>
    <property type="match status" value="1"/>
</dbReference>
<dbReference type="InterPro" id="IPR051159">
    <property type="entry name" value="Hexapeptide_acetyltransf"/>
</dbReference>
<name>A0A4E0PXW2_9EURY</name>
<evidence type="ECO:0000256" key="2">
    <source>
        <dbReference type="ARBA" id="ARBA00022679"/>
    </source>
</evidence>
<dbReference type="InterPro" id="IPR001451">
    <property type="entry name" value="Hexapep"/>
</dbReference>
<dbReference type="GO" id="GO:0008374">
    <property type="term" value="F:O-acyltransferase activity"/>
    <property type="evidence" value="ECO:0007669"/>
    <property type="project" value="TreeGrafter"/>
</dbReference>
<dbReference type="Pfam" id="PF00132">
    <property type="entry name" value="Hexapep"/>
    <property type="match status" value="1"/>
</dbReference>
<proteinExistence type="inferred from homology"/>
<dbReference type="Proteomes" id="UP000297295">
    <property type="component" value="Unassembled WGS sequence"/>
</dbReference>
<keyword evidence="2 3" id="KW-0808">Transferase</keyword>
<gene>
    <name evidence="3" type="ORF">CUN85_09505</name>
</gene>
<sequence length="184" mass="20261">MQSDNYLYRKIKSGMGTAVLEEKDLISLAKAMVGRYIQMFALYVPMTPSMRVKCQRARGVNIGRNVFIGFEVYIDPVHPHMITIEDDVALSGKNLILVHTSPPSYLSESHPQLSRLFTKTLPVTIKRGAWISVGVTILPGVTIGENSIVTAGSIVSKDIPSNCIARGNPAEAVFRFNKKPDSKL</sequence>